<name>A0A9W7C9D0_9STRA</name>
<dbReference type="PANTHER" id="PTHR12748">
    <property type="entry name" value="ORIGIN RECOGNITION COMPLEX SUBUNIT 3"/>
    <property type="match status" value="1"/>
</dbReference>
<dbReference type="Proteomes" id="UP001165085">
    <property type="component" value="Unassembled WGS sequence"/>
</dbReference>
<dbReference type="PANTHER" id="PTHR12748:SF0">
    <property type="entry name" value="ORIGIN RECOGNITION COMPLEX SUBUNIT 3"/>
    <property type="match status" value="1"/>
</dbReference>
<dbReference type="OrthoDB" id="10265211at2759"/>
<organism evidence="3 4">
    <name type="scientific">Triparma strigata</name>
    <dbReference type="NCBI Taxonomy" id="1606541"/>
    <lineage>
        <taxon>Eukaryota</taxon>
        <taxon>Sar</taxon>
        <taxon>Stramenopiles</taxon>
        <taxon>Ochrophyta</taxon>
        <taxon>Bolidophyceae</taxon>
        <taxon>Parmales</taxon>
        <taxon>Triparmaceae</taxon>
        <taxon>Triparma</taxon>
    </lineage>
</organism>
<dbReference type="GO" id="GO:0003688">
    <property type="term" value="F:DNA replication origin binding"/>
    <property type="evidence" value="ECO:0007669"/>
    <property type="project" value="TreeGrafter"/>
</dbReference>
<feature type="region of interest" description="Disordered" evidence="1">
    <location>
        <begin position="37"/>
        <end position="79"/>
    </location>
</feature>
<feature type="region of interest" description="Disordered" evidence="1">
    <location>
        <begin position="145"/>
        <end position="258"/>
    </location>
</feature>
<dbReference type="GO" id="GO:0031261">
    <property type="term" value="C:DNA replication preinitiation complex"/>
    <property type="evidence" value="ECO:0007669"/>
    <property type="project" value="TreeGrafter"/>
</dbReference>
<proteinExistence type="predicted"/>
<evidence type="ECO:0000313" key="3">
    <source>
        <dbReference type="EMBL" id="GMI01590.1"/>
    </source>
</evidence>
<dbReference type="GO" id="GO:0005664">
    <property type="term" value="C:nuclear origin of replication recognition complex"/>
    <property type="evidence" value="ECO:0007669"/>
    <property type="project" value="InterPro"/>
</dbReference>
<dbReference type="EMBL" id="BRXY01000582">
    <property type="protein sequence ID" value="GMI01590.1"/>
    <property type="molecule type" value="Genomic_DNA"/>
</dbReference>
<dbReference type="AlphaFoldDB" id="A0A9W7C9D0"/>
<feature type="compositionally biased region" description="Polar residues" evidence="1">
    <location>
        <begin position="201"/>
        <end position="210"/>
    </location>
</feature>
<evidence type="ECO:0000313" key="4">
    <source>
        <dbReference type="Proteomes" id="UP001165085"/>
    </source>
</evidence>
<sequence>MSSNGTARLTKTTLPKWLKVTPAASSASSKLLHATSFSDPGSVSAGPETAAFEEHSQLNGSSAAPVAFQSSLDEERSTRNRACDYSRALVMDTYRSLVTGSHPSAGRSEADGESLQEEFRARHNRRTPAYQETYDRVVEFSLEDFDSSTTSAATATTTTTTTDTIEHPLFRSGSLNSVGSKSSRGSLSAHAQRSGEAPLIRSNSLNSTGSRGAKRRLDTMQEEDAASAASSVATSTTASTTRPQHEKNPAPPTLPSIPTAIVRLGGADLEDRSELAEGIVREFEKVKFRDDNPSPNSPIPIICVIRGREKSSSVGSRGQLSLKSVMNNILKHCVEGSATLSPALKQLWSTFKVNPSSPLWFDGLQSWYAKVLHDKNIRPVQIVVTFTAFEALPDRLASDVLCALSSLASSNTLKMPISIVIVLSTATVPAFPLVLSPAATVSLKVKTFRAPKLCRLLDTMVEQLICHPVESLPVILSGPVLGLLKEVYTDLSMSLIGFVRNLLVALDCHFTKTGSYLCVLHREEYTRGYSQLCARTLDHIRHQDDFQDFLRVDRLPKIAELKNYLQSSLEKRLTFQSAFACLIRAAKMGGFGRLLQDGSKLRVVALYENMERRTDEFRRYLNDLCNSLKVLRLRELIPLLIDFMDILRGYQDAAKRACSSSTASVFGIDGVYANLAKNFEEVGEFIILCGAAEKMEGNEQKTKELIDVLFRDITNWFGHFIDRASEGWTRSSAEAEAKGNGNGNRNRNGNGRNSKNSSNRNNGKSNGKGWGSDAGDREDKTKDCDRLHDLISYSNVKQLKRSILGEPRRAVTTALSKPQVFIKCDCCSLKGYEVCSTMEDTCVAYKLFVASGKTLGGKEWLGKFEDVMGDDNDDGPAGKKDDKASGSKTKYNKKGGKSAAKKSNGNKKKLSKGVGERFHVSVNELILLGLVKKLSGRSEGKYERCSLVWCR</sequence>
<feature type="compositionally biased region" description="Low complexity" evidence="1">
    <location>
        <begin position="171"/>
        <end position="188"/>
    </location>
</feature>
<keyword evidence="4" id="KW-1185">Reference proteome</keyword>
<dbReference type="GO" id="GO:0006270">
    <property type="term" value="P:DNA replication initiation"/>
    <property type="evidence" value="ECO:0007669"/>
    <property type="project" value="TreeGrafter"/>
</dbReference>
<gene>
    <name evidence="3" type="ORF">TrST_g8728</name>
</gene>
<evidence type="ECO:0000259" key="2">
    <source>
        <dbReference type="Pfam" id="PF18137"/>
    </source>
</evidence>
<feature type="compositionally biased region" description="Basic residues" evidence="1">
    <location>
        <begin position="890"/>
        <end position="911"/>
    </location>
</feature>
<reference evidence="4" key="1">
    <citation type="journal article" date="2023" name="Commun. Biol.">
        <title>Genome analysis of Parmales, the sister group of diatoms, reveals the evolutionary specialization of diatoms from phago-mixotrophs to photoautotrophs.</title>
        <authorList>
            <person name="Ban H."/>
            <person name="Sato S."/>
            <person name="Yoshikawa S."/>
            <person name="Yamada K."/>
            <person name="Nakamura Y."/>
            <person name="Ichinomiya M."/>
            <person name="Sato N."/>
            <person name="Blanc-Mathieu R."/>
            <person name="Endo H."/>
            <person name="Kuwata A."/>
            <person name="Ogata H."/>
        </authorList>
    </citation>
    <scope>NUCLEOTIDE SEQUENCE [LARGE SCALE GENOMIC DNA]</scope>
    <source>
        <strain evidence="4">NIES 3701</strain>
    </source>
</reference>
<feature type="compositionally biased region" description="Low complexity" evidence="1">
    <location>
        <begin position="226"/>
        <end position="241"/>
    </location>
</feature>
<feature type="compositionally biased region" description="Low complexity" evidence="1">
    <location>
        <begin position="147"/>
        <end position="163"/>
    </location>
</feature>
<feature type="compositionally biased region" description="Low complexity" evidence="1">
    <location>
        <begin position="743"/>
        <end position="765"/>
    </location>
</feature>
<feature type="domain" description="Origin recognition complex subunit 3 winged helix C-terminal" evidence="2">
    <location>
        <begin position="808"/>
        <end position="939"/>
    </location>
</feature>
<dbReference type="Pfam" id="PF18137">
    <property type="entry name" value="WHD_ORC"/>
    <property type="match status" value="1"/>
</dbReference>
<dbReference type="InterPro" id="IPR020795">
    <property type="entry name" value="ORC3"/>
</dbReference>
<evidence type="ECO:0000256" key="1">
    <source>
        <dbReference type="SAM" id="MobiDB-lite"/>
    </source>
</evidence>
<dbReference type="InterPro" id="IPR040855">
    <property type="entry name" value="ORC_WH_C"/>
</dbReference>
<feature type="region of interest" description="Disordered" evidence="1">
    <location>
        <begin position="100"/>
        <end position="127"/>
    </location>
</feature>
<feature type="region of interest" description="Disordered" evidence="1">
    <location>
        <begin position="732"/>
        <end position="778"/>
    </location>
</feature>
<comment type="caution">
    <text evidence="3">The sequence shown here is derived from an EMBL/GenBank/DDBJ whole genome shotgun (WGS) entry which is preliminary data.</text>
</comment>
<dbReference type="GO" id="GO:0005656">
    <property type="term" value="C:nuclear pre-replicative complex"/>
    <property type="evidence" value="ECO:0007669"/>
    <property type="project" value="TreeGrafter"/>
</dbReference>
<feature type="compositionally biased region" description="Basic and acidic residues" evidence="1">
    <location>
        <begin position="876"/>
        <end position="885"/>
    </location>
</feature>
<accession>A0A9W7C9D0</accession>
<protein>
    <recommendedName>
        <fullName evidence="2">Origin recognition complex subunit 3 winged helix C-terminal domain-containing protein</fullName>
    </recommendedName>
</protein>
<feature type="region of interest" description="Disordered" evidence="1">
    <location>
        <begin position="871"/>
        <end position="912"/>
    </location>
</feature>